<dbReference type="PANTHER" id="PTHR43593">
    <property type="match status" value="1"/>
</dbReference>
<name>A0ABY5VE25_9FIRM</name>
<comment type="subunit">
    <text evidence="4">Homotetramer.</text>
</comment>
<dbReference type="Gene3D" id="3.30.360.10">
    <property type="entry name" value="Dihydrodipicolinate Reductase, domain 2"/>
    <property type="match status" value="1"/>
</dbReference>
<comment type="catalytic activity">
    <reaction evidence="4">
        <text>myo-inositol + NAD(+) = scyllo-inosose + NADH + H(+)</text>
        <dbReference type="Rhea" id="RHEA:16949"/>
        <dbReference type="ChEBI" id="CHEBI:15378"/>
        <dbReference type="ChEBI" id="CHEBI:17268"/>
        <dbReference type="ChEBI" id="CHEBI:17811"/>
        <dbReference type="ChEBI" id="CHEBI:57540"/>
        <dbReference type="ChEBI" id="CHEBI:57945"/>
        <dbReference type="EC" id="1.1.1.18"/>
    </reaction>
</comment>
<dbReference type="Gene3D" id="3.40.50.720">
    <property type="entry name" value="NAD(P)-binding Rossmann-like Domain"/>
    <property type="match status" value="1"/>
</dbReference>
<feature type="domain" description="Gfo/Idh/MocA-like oxidoreductase C-terminal" evidence="6">
    <location>
        <begin position="134"/>
        <end position="321"/>
    </location>
</feature>
<evidence type="ECO:0000256" key="1">
    <source>
        <dbReference type="ARBA" id="ARBA00010928"/>
    </source>
</evidence>
<dbReference type="InterPro" id="IPR050424">
    <property type="entry name" value="Gfo-Idh-MocA_inositol_DH"/>
</dbReference>
<comment type="similarity">
    <text evidence="1 4">Belongs to the Gfo/Idh/MocA family.</text>
</comment>
<dbReference type="EMBL" id="CP102290">
    <property type="protein sequence ID" value="UWP58869.1"/>
    <property type="molecule type" value="Genomic_DNA"/>
</dbReference>
<dbReference type="SUPFAM" id="SSF55347">
    <property type="entry name" value="Glyceraldehyde-3-phosphate dehydrogenase-like, C-terminal domain"/>
    <property type="match status" value="1"/>
</dbReference>
<dbReference type="Proteomes" id="UP001060164">
    <property type="component" value="Chromosome"/>
</dbReference>
<dbReference type="InterPro" id="IPR004104">
    <property type="entry name" value="Gfo/Idh/MocA-like_OxRdtase_C"/>
</dbReference>
<keyword evidence="8" id="KW-1185">Reference proteome</keyword>
<evidence type="ECO:0000256" key="2">
    <source>
        <dbReference type="ARBA" id="ARBA00023002"/>
    </source>
</evidence>
<dbReference type="PANTHER" id="PTHR43593:SF1">
    <property type="entry name" value="INOSITOL 2-DEHYDROGENASE"/>
    <property type="match status" value="1"/>
</dbReference>
<keyword evidence="2 4" id="KW-0560">Oxidoreductase</keyword>
<evidence type="ECO:0000313" key="7">
    <source>
        <dbReference type="EMBL" id="UWP58869.1"/>
    </source>
</evidence>
<dbReference type="Pfam" id="PF01408">
    <property type="entry name" value="GFO_IDH_MocA"/>
    <property type="match status" value="1"/>
</dbReference>
<dbReference type="InterPro" id="IPR000683">
    <property type="entry name" value="Gfo/Idh/MocA-like_OxRdtase_N"/>
</dbReference>
<comment type="catalytic activity">
    <reaction evidence="4">
        <text>1D-chiro-inositol + NAD(+) = scyllo-inosine + NADH + H(+)</text>
        <dbReference type="Rhea" id="RHEA:25832"/>
        <dbReference type="ChEBI" id="CHEBI:15378"/>
        <dbReference type="ChEBI" id="CHEBI:27372"/>
        <dbReference type="ChEBI" id="CHEBI:50920"/>
        <dbReference type="ChEBI" id="CHEBI:57540"/>
        <dbReference type="ChEBI" id="CHEBI:57945"/>
        <dbReference type="EC" id="1.1.1.369"/>
    </reaction>
</comment>
<organism evidence="7 8">
    <name type="scientific">Ruminococcus gauvreauii</name>
    <dbReference type="NCBI Taxonomy" id="438033"/>
    <lineage>
        <taxon>Bacteria</taxon>
        <taxon>Bacillati</taxon>
        <taxon>Bacillota</taxon>
        <taxon>Clostridia</taxon>
        <taxon>Eubacteriales</taxon>
        <taxon>Oscillospiraceae</taxon>
        <taxon>Ruminococcus</taxon>
    </lineage>
</organism>
<dbReference type="HAMAP" id="MF_01671">
    <property type="entry name" value="IolG"/>
    <property type="match status" value="1"/>
</dbReference>
<evidence type="ECO:0000256" key="3">
    <source>
        <dbReference type="ARBA" id="ARBA00023027"/>
    </source>
</evidence>
<dbReference type="InterPro" id="IPR036291">
    <property type="entry name" value="NAD(P)-bd_dom_sf"/>
</dbReference>
<dbReference type="EC" id="1.1.1.18" evidence="4"/>
<dbReference type="EC" id="1.1.1.369" evidence="4"/>
<comment type="function">
    <text evidence="4">Involved in the oxidation of myo-inositol (MI) and D-chiro-inositol (DCI) to 2-keto-myo-inositol (2KMI or 2-inosose) and 1-keto-D-chiro-inositol (1KDCI), respectively.</text>
</comment>
<dbReference type="RefSeq" id="WP_207637649.1">
    <property type="nucleotide sequence ID" value="NZ_CABLBR010000001.1"/>
</dbReference>
<evidence type="ECO:0000259" key="5">
    <source>
        <dbReference type="Pfam" id="PF01408"/>
    </source>
</evidence>
<gene>
    <name evidence="4" type="primary">iolG</name>
    <name evidence="7" type="ORF">NQ502_16065</name>
</gene>
<evidence type="ECO:0000259" key="6">
    <source>
        <dbReference type="Pfam" id="PF02894"/>
    </source>
</evidence>
<dbReference type="Pfam" id="PF02894">
    <property type="entry name" value="GFO_IDH_MocA_C"/>
    <property type="match status" value="1"/>
</dbReference>
<evidence type="ECO:0000256" key="4">
    <source>
        <dbReference type="HAMAP-Rule" id="MF_01671"/>
    </source>
</evidence>
<reference evidence="7" key="1">
    <citation type="journal article" date="2022" name="Cell">
        <title>Design, construction, and in vivo augmentation of a complex gut microbiome.</title>
        <authorList>
            <person name="Cheng A.G."/>
            <person name="Ho P.Y."/>
            <person name="Aranda-Diaz A."/>
            <person name="Jain S."/>
            <person name="Yu F.B."/>
            <person name="Meng X."/>
            <person name="Wang M."/>
            <person name="Iakiviak M."/>
            <person name="Nagashima K."/>
            <person name="Zhao A."/>
            <person name="Murugkar P."/>
            <person name="Patil A."/>
            <person name="Atabakhsh K."/>
            <person name="Weakley A."/>
            <person name="Yan J."/>
            <person name="Brumbaugh A.R."/>
            <person name="Higginbottom S."/>
            <person name="Dimas A."/>
            <person name="Shiver A.L."/>
            <person name="Deutschbauer A."/>
            <person name="Neff N."/>
            <person name="Sonnenburg J.L."/>
            <person name="Huang K.C."/>
            <person name="Fischbach M.A."/>
        </authorList>
    </citation>
    <scope>NUCLEOTIDE SEQUENCE</scope>
    <source>
        <strain evidence="7">DSM 19829</strain>
    </source>
</reference>
<sequence>MLRVGVIGTGGIGRAHVERIATCIPDAKVVAVNDISEESALAVAGQYGIRCEKDPHALIGAEDVDAVIVTTWDRTHEEFVVSAIREGKHVFCEKPLSNTSQGCRNIMDAEIAGGKRLLMVGFMRRYDKGYRQMKAAIEAQKLGEPLLVHAQHRNAAPTGEKHTTEMSVNGALVHEFDITRWLVNDEYETAQLICPKSTKNADEDLIDPQMVILRTKSGIHIDLEIYMNCRYGYDIQCEVVGEEGTVRLPDPANAIFRKDGGRTYEIYSGWAKRFEEAYETEMKEWVKCVLKDDLSECPTAWDGYVTAVVAEACTKARLTEGTVRIDLIEKPEFYN</sequence>
<dbReference type="SUPFAM" id="SSF51735">
    <property type="entry name" value="NAD(P)-binding Rossmann-fold domains"/>
    <property type="match status" value="1"/>
</dbReference>
<dbReference type="InterPro" id="IPR023794">
    <property type="entry name" value="MI/DCI_dehydrogenase"/>
</dbReference>
<keyword evidence="3 4" id="KW-0520">NAD</keyword>
<comment type="pathway">
    <text evidence="4">Polyol metabolism; myo-inositol degradation into acetyl-CoA; acetyl-CoA from myo-inositol: step 1/7.</text>
</comment>
<feature type="domain" description="Gfo/Idh/MocA-like oxidoreductase N-terminal" evidence="5">
    <location>
        <begin position="2"/>
        <end position="122"/>
    </location>
</feature>
<evidence type="ECO:0000313" key="8">
    <source>
        <dbReference type="Proteomes" id="UP001060164"/>
    </source>
</evidence>
<protein>
    <recommendedName>
        <fullName evidence="4">Inositol 2-dehydrogenase/D-chiro-inositol 3-dehydrogenase</fullName>
        <ecNumber evidence="4">1.1.1.18</ecNumber>
        <ecNumber evidence="4">1.1.1.369</ecNumber>
    </recommendedName>
    <alternativeName>
        <fullName evidence="4">Myo-inositol 2-dehydrogenase/D-chiro-inositol 3-dehydrogenase</fullName>
        <shortName evidence="4">MI 2-dehydrogenase/DCI 3-dehydrogenase</shortName>
    </alternativeName>
</protein>
<accession>A0ABY5VE25</accession>
<proteinExistence type="inferred from homology"/>